<dbReference type="AlphaFoldDB" id="A0A3M7S0Q6"/>
<proteinExistence type="predicted"/>
<dbReference type="EMBL" id="REGN01002233">
    <property type="protein sequence ID" value="RNA29374.1"/>
    <property type="molecule type" value="Genomic_DNA"/>
</dbReference>
<name>A0A3M7S0Q6_BRAPC</name>
<dbReference type="Proteomes" id="UP000276133">
    <property type="component" value="Unassembled WGS sequence"/>
</dbReference>
<protein>
    <submittedName>
        <fullName evidence="1">Uncharacterized protein</fullName>
    </submittedName>
</protein>
<sequence>MVVFAIINCNLIPHAKLNLVSTSKQNVKVSQRNDTNFMDVEKKTNLAHNLLIKFQLKNVRLF</sequence>
<keyword evidence="2" id="KW-1185">Reference proteome</keyword>
<gene>
    <name evidence="1" type="ORF">BpHYR1_047955</name>
</gene>
<reference evidence="1 2" key="1">
    <citation type="journal article" date="2018" name="Sci. Rep.">
        <title>Genomic signatures of local adaptation to the degree of environmental predictability in rotifers.</title>
        <authorList>
            <person name="Franch-Gras L."/>
            <person name="Hahn C."/>
            <person name="Garcia-Roger E.M."/>
            <person name="Carmona M.J."/>
            <person name="Serra M."/>
            <person name="Gomez A."/>
        </authorList>
    </citation>
    <scope>NUCLEOTIDE SEQUENCE [LARGE SCALE GENOMIC DNA]</scope>
    <source>
        <strain evidence="1">HYR1</strain>
    </source>
</reference>
<comment type="caution">
    <text evidence="1">The sequence shown here is derived from an EMBL/GenBank/DDBJ whole genome shotgun (WGS) entry which is preliminary data.</text>
</comment>
<evidence type="ECO:0000313" key="1">
    <source>
        <dbReference type="EMBL" id="RNA29374.1"/>
    </source>
</evidence>
<organism evidence="1 2">
    <name type="scientific">Brachionus plicatilis</name>
    <name type="common">Marine rotifer</name>
    <name type="synonym">Brachionus muelleri</name>
    <dbReference type="NCBI Taxonomy" id="10195"/>
    <lineage>
        <taxon>Eukaryota</taxon>
        <taxon>Metazoa</taxon>
        <taxon>Spiralia</taxon>
        <taxon>Gnathifera</taxon>
        <taxon>Rotifera</taxon>
        <taxon>Eurotatoria</taxon>
        <taxon>Monogononta</taxon>
        <taxon>Pseudotrocha</taxon>
        <taxon>Ploima</taxon>
        <taxon>Brachionidae</taxon>
        <taxon>Brachionus</taxon>
    </lineage>
</organism>
<evidence type="ECO:0000313" key="2">
    <source>
        <dbReference type="Proteomes" id="UP000276133"/>
    </source>
</evidence>
<accession>A0A3M7S0Q6</accession>